<protein>
    <submittedName>
        <fullName evidence="1">Uncharacterized protein</fullName>
    </submittedName>
</protein>
<gene>
    <name evidence="1" type="ORF">VM1G_07447</name>
</gene>
<evidence type="ECO:0000313" key="1">
    <source>
        <dbReference type="EMBL" id="KUI72450.1"/>
    </source>
</evidence>
<dbReference type="EMBL" id="CM003105">
    <property type="protein sequence ID" value="KUI72450.1"/>
    <property type="molecule type" value="Genomic_DNA"/>
</dbReference>
<organism evidence="1 2">
    <name type="scientific">Cytospora mali</name>
    <name type="common">Apple Valsa canker fungus</name>
    <name type="synonym">Valsa mali</name>
    <dbReference type="NCBI Taxonomy" id="578113"/>
    <lineage>
        <taxon>Eukaryota</taxon>
        <taxon>Fungi</taxon>
        <taxon>Dikarya</taxon>
        <taxon>Ascomycota</taxon>
        <taxon>Pezizomycotina</taxon>
        <taxon>Sordariomycetes</taxon>
        <taxon>Sordariomycetidae</taxon>
        <taxon>Diaporthales</taxon>
        <taxon>Cytosporaceae</taxon>
        <taxon>Cytospora</taxon>
    </lineage>
</organism>
<reference evidence="1" key="1">
    <citation type="submission" date="2014-12" db="EMBL/GenBank/DDBJ databases">
        <title>Genome Sequence of Valsa Canker Pathogens Uncovers a Specific Adaption of Colonization on Woody Bark.</title>
        <authorList>
            <person name="Yin Z."/>
            <person name="Liu H."/>
            <person name="Gao X."/>
            <person name="Li Z."/>
            <person name="Song N."/>
            <person name="Ke X."/>
            <person name="Dai Q."/>
            <person name="Wu Y."/>
            <person name="Sun Y."/>
            <person name="Xu J.-R."/>
            <person name="Kang Z.K."/>
            <person name="Wang L."/>
            <person name="Huang L."/>
        </authorList>
    </citation>
    <scope>NUCLEOTIDE SEQUENCE [LARGE SCALE GENOMIC DNA]</scope>
    <source>
        <strain evidence="1">03-8</strain>
    </source>
</reference>
<sequence>MSGLPNIPRFWLAAHHRLESSSLDDILSSSSASKPPVFGRAIFPSMDNTYREAREMIHRLLDEDFVQANPDIAAVGRATVQFASRLLTLERYHQYQEHERTVIPAAGVIEKAPSEKSVSENGQGVAVQGESWPLILAWTTDTPPSGNTPPPRPMFNCLGGGELLVEGLQPGDGAVAREPVLVLTPCQHTIGKKCFKALLESVRADRKLANEPLKCPFCSENVSSETVRMLEAGRKLA</sequence>
<name>A0A194W8P7_CYTMA</name>
<accession>A0A194W8P7</accession>
<evidence type="ECO:0000313" key="2">
    <source>
        <dbReference type="Proteomes" id="UP000078559"/>
    </source>
</evidence>
<dbReference type="Gene3D" id="3.30.40.10">
    <property type="entry name" value="Zinc/RING finger domain, C3HC4 (zinc finger)"/>
    <property type="match status" value="1"/>
</dbReference>
<dbReference type="SUPFAM" id="SSF57850">
    <property type="entry name" value="RING/U-box"/>
    <property type="match status" value="1"/>
</dbReference>
<dbReference type="AlphaFoldDB" id="A0A194W8P7"/>
<proteinExistence type="predicted"/>
<keyword evidence="2" id="KW-1185">Reference proteome</keyword>
<dbReference type="InterPro" id="IPR013083">
    <property type="entry name" value="Znf_RING/FYVE/PHD"/>
</dbReference>
<dbReference type="Proteomes" id="UP000078559">
    <property type="component" value="Chromosome 8"/>
</dbReference>